<keyword evidence="3" id="KW-0067">ATP-binding</keyword>
<protein>
    <submittedName>
        <fullName evidence="5">Bifunctional acetate--CoA ligase family protein/GNAT family N-acetyltransferase</fullName>
    </submittedName>
</protein>
<dbReference type="InterPro" id="IPR000182">
    <property type="entry name" value="GNAT_dom"/>
</dbReference>
<dbReference type="Pfam" id="PF19045">
    <property type="entry name" value="Ligase_CoA_2"/>
    <property type="match status" value="1"/>
</dbReference>
<keyword evidence="1 5" id="KW-0436">Ligase</keyword>
<dbReference type="SMART" id="SM00881">
    <property type="entry name" value="CoA_binding"/>
    <property type="match status" value="1"/>
</dbReference>
<dbReference type="Pfam" id="PF13380">
    <property type="entry name" value="CoA_binding_2"/>
    <property type="match status" value="1"/>
</dbReference>
<reference evidence="5" key="1">
    <citation type="submission" date="2023-03" db="EMBL/GenBank/DDBJ databases">
        <title>Chitinimonas shenzhenensis gen. nov., sp. nov., a novel member of family Burkholderiaceae isolated from activated sludge collected in Shen Zhen, China.</title>
        <authorList>
            <person name="Wang X."/>
        </authorList>
    </citation>
    <scope>NUCLEOTIDE SEQUENCE</scope>
    <source>
        <strain evidence="5">DQS-5</strain>
    </source>
</reference>
<name>A0ABT7DUQ0_9NEIS</name>
<evidence type="ECO:0000256" key="1">
    <source>
        <dbReference type="ARBA" id="ARBA00022598"/>
    </source>
</evidence>
<dbReference type="InterPro" id="IPR016102">
    <property type="entry name" value="Succinyl-CoA_synth-like"/>
</dbReference>
<accession>A0ABT7DUQ0</accession>
<feature type="domain" description="N-acetyltransferase" evidence="4">
    <location>
        <begin position="744"/>
        <end position="901"/>
    </location>
</feature>
<evidence type="ECO:0000256" key="3">
    <source>
        <dbReference type="ARBA" id="ARBA00022840"/>
    </source>
</evidence>
<sequence length="904" mass="97906">MNTPAEMKSHYLSMLFTPRSVVVVGASETPDSVGARVFRNLLDHGYQGKLFGVNLRHPTVFGRAVWPSLAVLPEREPDLAIIATPARTLPALMRDCIACGVKSVLVLSRDFVAADEHNRKLLDEALQMAGKAGVRVLGPNLLGLMRPGIGLVAANYHGHVRPGALALVVQSSSVASAMLDWADGHEVGFSTVVSLGAAADVNFAEVLDFLVEDRETSGILLYIEDVGAARPFMSALRAASRSKPVVVLKVGRHQREEKLARTHSERLVGRDDAFDAAMRRAGVLRVQTMIQMATAARMLATGYRVKGRRLAIVSNGFGAGRMAVDRALDLRVQLPSLDPTTVAALDQVLPRIGTHNNPVDILGDAPPERFEAAVRLCLNDPNIDGVMVIFTPQAGTDHLLTAEKMIALRAQSEKLLMVCWLGEKRISLSRKLFERAKLAYFITPEQAVEAFASLSAFQFNQMLSLQTPGPLADTQLPDLDQAHAIVSRALAQGRSMLDPVETEALLKVFRIPFLPSIQAASAEAAVAAAERLGYPVAVKLDADGVLHKTDLDGVALNLADATSVASAANRIMAAARLRVAPVSVRGVTVQRMHDKSHGRELMAGAIRDSIFGPLVTFGSGGVSVEVFGDVAVALPPLNALLANNLIRRTRVKRALGAFRNVPAIDMAAVEFVLLRLSELVCELPEVVEVDLNPLVADENGAIAVDASILVEPTPPGFRRYDHMAIYPYPSHLVGAGQLRDGTPVVLRPIRPEDADEEQRFVREEMSMESRFNRFLASLRQLPKPMLVRFTQLDYSREMALVATAMEEDRESILGVARYTLNPDWQSAEFAIAVGDRSQGQGLGSLLMNALFAAARDAHLDTLEGEVLGSNTSMLALMRKLGFAIHPHPDDPALKWVVKSLNPVP</sequence>
<evidence type="ECO:0000259" key="4">
    <source>
        <dbReference type="PROSITE" id="PS51186"/>
    </source>
</evidence>
<organism evidence="5 6">
    <name type="scientific">Parachitinimonas caeni</name>
    <dbReference type="NCBI Taxonomy" id="3031301"/>
    <lineage>
        <taxon>Bacteria</taxon>
        <taxon>Pseudomonadati</taxon>
        <taxon>Pseudomonadota</taxon>
        <taxon>Betaproteobacteria</taxon>
        <taxon>Neisseriales</taxon>
        <taxon>Chitinibacteraceae</taxon>
        <taxon>Parachitinimonas</taxon>
    </lineage>
</organism>
<dbReference type="PANTHER" id="PTHR43334:SF1">
    <property type="entry name" value="3-HYDROXYPROPIONATE--COA LIGASE [ADP-FORMING]"/>
    <property type="match status" value="1"/>
</dbReference>
<dbReference type="InterPro" id="IPR013815">
    <property type="entry name" value="ATP_grasp_subdomain_1"/>
</dbReference>
<gene>
    <name evidence="5" type="ORF">PZA18_06910</name>
</gene>
<dbReference type="Gene3D" id="3.30.1490.20">
    <property type="entry name" value="ATP-grasp fold, A domain"/>
    <property type="match status" value="1"/>
</dbReference>
<dbReference type="SUPFAM" id="SSF56059">
    <property type="entry name" value="Glutathione synthetase ATP-binding domain-like"/>
    <property type="match status" value="1"/>
</dbReference>
<dbReference type="SUPFAM" id="SSF55729">
    <property type="entry name" value="Acyl-CoA N-acyltransferases (Nat)"/>
    <property type="match status" value="1"/>
</dbReference>
<dbReference type="Pfam" id="PF13549">
    <property type="entry name" value="ATP-grasp_5"/>
    <property type="match status" value="1"/>
</dbReference>
<keyword evidence="2" id="KW-0547">Nucleotide-binding</keyword>
<dbReference type="InterPro" id="IPR043938">
    <property type="entry name" value="Ligase_CoA_dom"/>
</dbReference>
<dbReference type="InterPro" id="IPR003781">
    <property type="entry name" value="CoA-bd"/>
</dbReference>
<dbReference type="Proteomes" id="UP001172778">
    <property type="component" value="Unassembled WGS sequence"/>
</dbReference>
<comment type="caution">
    <text evidence="5">The sequence shown here is derived from an EMBL/GenBank/DDBJ whole genome shotgun (WGS) entry which is preliminary data.</text>
</comment>
<dbReference type="Pfam" id="PF13607">
    <property type="entry name" value="Succ_CoA_lig"/>
    <property type="match status" value="1"/>
</dbReference>
<evidence type="ECO:0000256" key="2">
    <source>
        <dbReference type="ARBA" id="ARBA00022741"/>
    </source>
</evidence>
<dbReference type="RefSeq" id="WP_284100081.1">
    <property type="nucleotide sequence ID" value="NZ_JARRAF010000006.1"/>
</dbReference>
<dbReference type="PANTHER" id="PTHR43334">
    <property type="entry name" value="ACETATE--COA LIGASE [ADP-FORMING]"/>
    <property type="match status" value="1"/>
</dbReference>
<proteinExistence type="predicted"/>
<dbReference type="GO" id="GO:0016874">
    <property type="term" value="F:ligase activity"/>
    <property type="evidence" value="ECO:0007669"/>
    <property type="project" value="UniProtKB-KW"/>
</dbReference>
<dbReference type="SUPFAM" id="SSF51735">
    <property type="entry name" value="NAD(P)-binding Rossmann-fold domains"/>
    <property type="match status" value="1"/>
</dbReference>
<dbReference type="Gene3D" id="3.30.470.20">
    <property type="entry name" value="ATP-grasp fold, B domain"/>
    <property type="match status" value="1"/>
</dbReference>
<dbReference type="SUPFAM" id="SSF52210">
    <property type="entry name" value="Succinyl-CoA synthetase domains"/>
    <property type="match status" value="2"/>
</dbReference>
<dbReference type="InterPro" id="IPR032875">
    <property type="entry name" value="Succ_CoA_lig_flav_dom"/>
</dbReference>
<dbReference type="InterPro" id="IPR036291">
    <property type="entry name" value="NAD(P)-bd_dom_sf"/>
</dbReference>
<dbReference type="Gene3D" id="3.40.630.30">
    <property type="match status" value="1"/>
</dbReference>
<dbReference type="Gene3D" id="3.40.50.720">
    <property type="entry name" value="NAD(P)-binding Rossmann-like Domain"/>
    <property type="match status" value="1"/>
</dbReference>
<keyword evidence="6" id="KW-1185">Reference proteome</keyword>
<dbReference type="EMBL" id="JARRAF010000006">
    <property type="protein sequence ID" value="MDK2123776.1"/>
    <property type="molecule type" value="Genomic_DNA"/>
</dbReference>
<dbReference type="InterPro" id="IPR016181">
    <property type="entry name" value="Acyl_CoA_acyltransferase"/>
</dbReference>
<dbReference type="Pfam" id="PF00583">
    <property type="entry name" value="Acetyltransf_1"/>
    <property type="match status" value="1"/>
</dbReference>
<dbReference type="PROSITE" id="PS51186">
    <property type="entry name" value="GNAT"/>
    <property type="match status" value="1"/>
</dbReference>
<evidence type="ECO:0000313" key="5">
    <source>
        <dbReference type="EMBL" id="MDK2123776.1"/>
    </source>
</evidence>
<evidence type="ECO:0000313" key="6">
    <source>
        <dbReference type="Proteomes" id="UP001172778"/>
    </source>
</evidence>
<dbReference type="InterPro" id="IPR051538">
    <property type="entry name" value="Acyl-CoA_Synth/Transferase"/>
</dbReference>
<dbReference type="Gene3D" id="3.40.50.261">
    <property type="entry name" value="Succinyl-CoA synthetase domains"/>
    <property type="match status" value="2"/>
</dbReference>